<protein>
    <recommendedName>
        <fullName evidence="11">Amine oxidase</fullName>
        <ecNumber evidence="11">1.4.3.-</ecNumber>
    </recommendedName>
</protein>
<keyword evidence="15" id="KW-1185">Reference proteome</keyword>
<evidence type="ECO:0000256" key="9">
    <source>
        <dbReference type="PIRSR" id="PIRSR600269-50"/>
    </source>
</evidence>
<comment type="subunit">
    <text evidence="3">Homodimer.</text>
</comment>
<dbReference type="PROSITE" id="PS01164">
    <property type="entry name" value="COPPER_AMINE_OXID_1"/>
    <property type="match status" value="1"/>
</dbReference>
<dbReference type="InterPro" id="IPR049948">
    <property type="entry name" value="Cu_Am_ox_TPQ-bd"/>
</dbReference>
<dbReference type="FunFam" id="2.70.98.20:FF:000004">
    <property type="entry name" value="Amine oxidase"/>
    <property type="match status" value="1"/>
</dbReference>
<evidence type="ECO:0000256" key="8">
    <source>
        <dbReference type="ARBA" id="ARBA00023157"/>
    </source>
</evidence>
<reference evidence="14" key="1">
    <citation type="submission" date="2020-06" db="EMBL/GenBank/DDBJ databases">
        <authorList>
            <person name="Li T."/>
            <person name="Hu X."/>
            <person name="Zhang T."/>
            <person name="Song X."/>
            <person name="Zhang H."/>
            <person name="Dai N."/>
            <person name="Sheng W."/>
            <person name="Hou X."/>
            <person name="Wei L."/>
        </authorList>
    </citation>
    <scope>NUCLEOTIDE SEQUENCE</scope>
    <source>
        <strain evidence="14">K16</strain>
        <tissue evidence="14">Leaf</tissue>
    </source>
</reference>
<evidence type="ECO:0000256" key="1">
    <source>
        <dbReference type="ARBA" id="ARBA00001935"/>
    </source>
</evidence>
<dbReference type="SUPFAM" id="SSF54416">
    <property type="entry name" value="Amine oxidase N-terminal region"/>
    <property type="match status" value="1"/>
</dbReference>
<evidence type="ECO:0000313" key="15">
    <source>
        <dbReference type="Proteomes" id="UP001289374"/>
    </source>
</evidence>
<gene>
    <name evidence="14" type="ORF">Sango_2870200</name>
</gene>
<dbReference type="InterPro" id="IPR015802">
    <property type="entry name" value="Cu_amine_oxidase_N3"/>
</dbReference>
<feature type="active site" description="Schiff-base intermediate with substrate; via topaquinone" evidence="9">
    <location>
        <position position="506"/>
    </location>
</feature>
<evidence type="ECO:0000256" key="11">
    <source>
        <dbReference type="RuleBase" id="RU000672"/>
    </source>
</evidence>
<evidence type="ECO:0000256" key="7">
    <source>
        <dbReference type="ARBA" id="ARBA00023008"/>
    </source>
</evidence>
<evidence type="ECO:0000256" key="5">
    <source>
        <dbReference type="ARBA" id="ARBA00022772"/>
    </source>
</evidence>
<dbReference type="EC" id="1.4.3.-" evidence="11"/>
<dbReference type="Gene3D" id="3.10.450.40">
    <property type="match status" value="1"/>
</dbReference>
<dbReference type="GO" id="GO:0009308">
    <property type="term" value="P:amine metabolic process"/>
    <property type="evidence" value="ECO:0007669"/>
    <property type="project" value="UniProtKB-UniRule"/>
</dbReference>
<dbReference type="Pfam" id="PF01179">
    <property type="entry name" value="Cu_amine_oxid"/>
    <property type="match status" value="2"/>
</dbReference>
<organism evidence="14 15">
    <name type="scientific">Sesamum angolense</name>
    <dbReference type="NCBI Taxonomy" id="2727404"/>
    <lineage>
        <taxon>Eukaryota</taxon>
        <taxon>Viridiplantae</taxon>
        <taxon>Streptophyta</taxon>
        <taxon>Embryophyta</taxon>
        <taxon>Tracheophyta</taxon>
        <taxon>Spermatophyta</taxon>
        <taxon>Magnoliopsida</taxon>
        <taxon>eudicotyledons</taxon>
        <taxon>Gunneridae</taxon>
        <taxon>Pentapetalae</taxon>
        <taxon>asterids</taxon>
        <taxon>lamiids</taxon>
        <taxon>Lamiales</taxon>
        <taxon>Pedaliaceae</taxon>
        <taxon>Sesamum</taxon>
    </lineage>
</organism>
<evidence type="ECO:0000256" key="3">
    <source>
        <dbReference type="ARBA" id="ARBA00011738"/>
    </source>
</evidence>
<feature type="domain" description="Copper amine oxidase N3-terminal" evidence="13">
    <location>
        <begin position="228"/>
        <end position="319"/>
    </location>
</feature>
<dbReference type="PANTHER" id="PTHR10638">
    <property type="entry name" value="COPPER AMINE OXIDASE"/>
    <property type="match status" value="1"/>
</dbReference>
<reference evidence="14" key="2">
    <citation type="journal article" date="2024" name="Plant">
        <title>Genomic evolution and insights into agronomic trait innovations of Sesamum species.</title>
        <authorList>
            <person name="Miao H."/>
            <person name="Wang L."/>
            <person name="Qu L."/>
            <person name="Liu H."/>
            <person name="Sun Y."/>
            <person name="Le M."/>
            <person name="Wang Q."/>
            <person name="Wei S."/>
            <person name="Zheng Y."/>
            <person name="Lin W."/>
            <person name="Duan Y."/>
            <person name="Cao H."/>
            <person name="Xiong S."/>
            <person name="Wang X."/>
            <person name="Wei L."/>
            <person name="Li C."/>
            <person name="Ma Q."/>
            <person name="Ju M."/>
            <person name="Zhao R."/>
            <person name="Li G."/>
            <person name="Mu C."/>
            <person name="Tian Q."/>
            <person name="Mei H."/>
            <person name="Zhang T."/>
            <person name="Gao T."/>
            <person name="Zhang H."/>
        </authorList>
    </citation>
    <scope>NUCLEOTIDE SEQUENCE</scope>
    <source>
        <strain evidence="14">K16</strain>
    </source>
</reference>
<dbReference type="InterPro" id="IPR015798">
    <property type="entry name" value="Cu_amine_oxidase_C"/>
</dbReference>
<dbReference type="Gene3D" id="2.70.98.20">
    <property type="entry name" value="Copper amine oxidase, catalytic domain"/>
    <property type="match status" value="2"/>
</dbReference>
<dbReference type="InterPro" id="IPR000269">
    <property type="entry name" value="Cu_amine_oxidase"/>
</dbReference>
<name>A0AAE1W0D7_9LAMI</name>
<comment type="PTM">
    <text evidence="10 11">Topaquinone (TPQ) is generated by copper-dependent autoxidation of a specific tyrosyl residue.</text>
</comment>
<dbReference type="Proteomes" id="UP001289374">
    <property type="component" value="Unassembled WGS sequence"/>
</dbReference>
<evidence type="ECO:0000256" key="2">
    <source>
        <dbReference type="ARBA" id="ARBA00007983"/>
    </source>
</evidence>
<dbReference type="InterPro" id="IPR036460">
    <property type="entry name" value="Cu_amine_oxidase_C_sf"/>
</dbReference>
<feature type="domain" description="Copper amine oxidase catalytic" evidence="12">
    <location>
        <begin position="349"/>
        <end position="754"/>
    </location>
</feature>
<feature type="active site" description="Proton acceptor" evidence="9">
    <location>
        <position position="418"/>
    </location>
</feature>
<evidence type="ECO:0000259" key="13">
    <source>
        <dbReference type="Pfam" id="PF02728"/>
    </source>
</evidence>
<dbReference type="EMBL" id="JACGWL010000696">
    <property type="protein sequence ID" value="KAK4382435.1"/>
    <property type="molecule type" value="Genomic_DNA"/>
</dbReference>
<keyword evidence="7 11" id="KW-0186">Copper</keyword>
<dbReference type="SUPFAM" id="SSF49998">
    <property type="entry name" value="Amine oxidase catalytic domain"/>
    <property type="match status" value="2"/>
</dbReference>
<dbReference type="Pfam" id="PF02728">
    <property type="entry name" value="Cu_amine_oxidN3"/>
    <property type="match status" value="1"/>
</dbReference>
<dbReference type="FunFam" id="3.10.450.40:FF:000005">
    <property type="entry name" value="Amine oxidase"/>
    <property type="match status" value="1"/>
</dbReference>
<dbReference type="GO" id="GO:0048038">
    <property type="term" value="F:quinone binding"/>
    <property type="evidence" value="ECO:0007669"/>
    <property type="project" value="InterPro"/>
</dbReference>
<dbReference type="PANTHER" id="PTHR10638:SF40">
    <property type="entry name" value="PRIMARY AMINE OXIDASE 1"/>
    <property type="match status" value="1"/>
</dbReference>
<accession>A0AAE1W0D7</accession>
<comment type="cofactor">
    <cofactor evidence="1">
        <name>Cu cation</name>
        <dbReference type="ChEBI" id="CHEBI:23378"/>
    </cofactor>
</comment>
<comment type="cofactor">
    <cofactor evidence="11">
        <name>Cu cation</name>
        <dbReference type="ChEBI" id="CHEBI:23378"/>
    </cofactor>
    <text evidence="11">Contains 1 topaquinone per subunit.</text>
</comment>
<feature type="domain" description="Copper amine oxidase catalytic" evidence="12">
    <location>
        <begin position="73"/>
        <end position="135"/>
    </location>
</feature>
<proteinExistence type="inferred from homology"/>
<comment type="similarity">
    <text evidence="2 11">Belongs to the copper/topaquinone oxidase family.</text>
</comment>
<evidence type="ECO:0000259" key="12">
    <source>
        <dbReference type="Pfam" id="PF01179"/>
    </source>
</evidence>
<keyword evidence="4 11" id="KW-0479">Metal-binding</keyword>
<evidence type="ECO:0000256" key="6">
    <source>
        <dbReference type="ARBA" id="ARBA00023002"/>
    </source>
</evidence>
<sequence>RCRVMTYIWLRATLKFGNPKAKRFMYYFCLVIVDGVRGTHLKSGDRSIQSVGKTTVARRLWEPTLVPGYRPRTLFVQTMTIPNSWSIYQYNVWVTLYNKTEKWAGGLYADQSRGDDNLATWSLRNRDIENKDIMCMVPQLGSLSDFEAKQSFNDSSTVSFFHSVSFLKLESPMSPIRSSYPEEINIIKLTIQKSHFVIRVNGETHELVVDLIAGLIVSDKVYRGHGYPPFTFNELLRASRLPLKYPQFQDSISRRGLNLSEVTCLPLTTGWFGETVTRRVIRATCFYRGGTSNIWARPIEGISLLIDVEAMQVIKYMDRLNAPLPKAKGTDFQSQKPNSVFCNGNNSKITIKKHEVRWANWEFHIAFDARAGLIISTASIFDNNKNKFRRVLYRGHVSETFVPYMDPTPEWYYRTFMDVGEFGFGRSANTLVPLIDCPGNAVYMDGYMAGADGQAQKVPQAICMFESYAGNIAWRHTEIGVPGKVITSGEPEVNLVVRMVATVGNYDYILDWEFKKSGSIKIGVSLSGVLEMKATEYTSTDQTTSDHIYGTLVAENSVAGNHDHFLTYYLDLDVDGIDNSLVKAKLKTSRTQPTNVSPRKSYWKVVKETVKKEGEARIQLGLEPVELLITNPNKKTKIGNNVGYRLITGQPAISLLADDDYPQMRAAYTKYQVWVTCYNKTERWAGGFYADRSHGDDGLAIWSHRNRPIVNKDLVLWYTVGFHHSPQQEDFPVMPTLFDGFELRPANFFEKNPLLEH</sequence>
<keyword evidence="8" id="KW-1015">Disulfide bond</keyword>
<dbReference type="GO" id="GO:0008131">
    <property type="term" value="F:primary methylamine oxidase activity"/>
    <property type="evidence" value="ECO:0007669"/>
    <property type="project" value="InterPro"/>
</dbReference>
<keyword evidence="5 9" id="KW-0801">TPQ</keyword>
<feature type="non-terminal residue" evidence="14">
    <location>
        <position position="1"/>
    </location>
</feature>
<dbReference type="GO" id="GO:0005507">
    <property type="term" value="F:copper ion binding"/>
    <property type="evidence" value="ECO:0007669"/>
    <property type="project" value="InterPro"/>
</dbReference>
<dbReference type="InterPro" id="IPR016182">
    <property type="entry name" value="Cu_amine_oxidase_N-reg"/>
</dbReference>
<evidence type="ECO:0000256" key="4">
    <source>
        <dbReference type="ARBA" id="ARBA00022723"/>
    </source>
</evidence>
<keyword evidence="6 11" id="KW-0560">Oxidoreductase</keyword>
<dbReference type="AlphaFoldDB" id="A0AAE1W0D7"/>
<comment type="caution">
    <text evidence="14">The sequence shown here is derived from an EMBL/GenBank/DDBJ whole genome shotgun (WGS) entry which is preliminary data.</text>
</comment>
<evidence type="ECO:0000313" key="14">
    <source>
        <dbReference type="EMBL" id="KAK4382435.1"/>
    </source>
</evidence>
<evidence type="ECO:0000256" key="10">
    <source>
        <dbReference type="PIRSR" id="PIRSR600269-51"/>
    </source>
</evidence>
<feature type="modified residue" description="2',4',5'-topaquinone" evidence="10">
    <location>
        <position position="506"/>
    </location>
</feature>